<reference evidence="4" key="1">
    <citation type="submission" date="2019-12" db="EMBL/GenBank/DDBJ databases">
        <title>Complete genome of Terracaulis silvestris 0127_4.</title>
        <authorList>
            <person name="Vieira S."/>
            <person name="Riedel T."/>
            <person name="Sproer C."/>
            <person name="Pascual J."/>
            <person name="Boedeker C."/>
            <person name="Overmann J."/>
        </authorList>
    </citation>
    <scope>NUCLEOTIDE SEQUENCE [LARGE SCALE GENOMIC DNA]</scope>
    <source>
        <strain evidence="4">0127_4</strain>
    </source>
</reference>
<dbReference type="InterPro" id="IPR046454">
    <property type="entry name" value="GpA_endonuclease"/>
</dbReference>
<dbReference type="Pfam" id="PF05876">
    <property type="entry name" value="GpA_ATPase"/>
    <property type="match status" value="1"/>
</dbReference>
<dbReference type="AlphaFoldDB" id="A0A6I6MT67"/>
<dbReference type="RefSeq" id="WP_158765784.1">
    <property type="nucleotide sequence ID" value="NZ_CP047045.1"/>
</dbReference>
<dbReference type="Pfam" id="PF20454">
    <property type="entry name" value="GpA_nuclease"/>
    <property type="match status" value="1"/>
</dbReference>
<feature type="domain" description="Terminase large subunit GpA endonuclease" evidence="2">
    <location>
        <begin position="309"/>
        <end position="582"/>
    </location>
</feature>
<protein>
    <submittedName>
        <fullName evidence="3">Bacteriophage tail assembly protein</fullName>
    </submittedName>
</protein>
<dbReference type="KEGG" id="tsv:DSM104635_01715"/>
<dbReference type="HAMAP" id="MF_04144">
    <property type="entry name" value="TERL_LAMBDA"/>
    <property type="match status" value="1"/>
</dbReference>
<keyword evidence="4" id="KW-1185">Reference proteome</keyword>
<evidence type="ECO:0000259" key="1">
    <source>
        <dbReference type="Pfam" id="PF05876"/>
    </source>
</evidence>
<dbReference type="EMBL" id="CP047045">
    <property type="protein sequence ID" value="QGZ94882.1"/>
    <property type="molecule type" value="Genomic_DNA"/>
</dbReference>
<proteinExistence type="inferred from homology"/>
<dbReference type="Gene3D" id="3.40.50.300">
    <property type="entry name" value="P-loop containing nucleotide triphosphate hydrolases"/>
    <property type="match status" value="1"/>
</dbReference>
<accession>A0A6I6MT67</accession>
<dbReference type="GO" id="GO:0004519">
    <property type="term" value="F:endonuclease activity"/>
    <property type="evidence" value="ECO:0007669"/>
    <property type="project" value="InterPro"/>
</dbReference>
<dbReference type="Proteomes" id="UP000431269">
    <property type="component" value="Chromosome"/>
</dbReference>
<evidence type="ECO:0000313" key="4">
    <source>
        <dbReference type="Proteomes" id="UP000431269"/>
    </source>
</evidence>
<name>A0A6I6MT67_9CAUL</name>
<sequence length="612" mass="68027">MTTATREARVLHERASAVSSGDGGVLVARKQAKAVLAPPPRLSLADWMEAEMRLPAGVSAEPGRVQLWAYQREIADAISDPACERVTLCKSVRVGLSTLLTGAIGAHVANDPANIMLLLPTESDCRDYVVSDLEPIFEATPVLRGLVSGDADETGRSTLLSRRFPGGSLKIVPARAPRNLRRHNVRILLMDECDAYEITNEGSPIDLAIRRTLSYPDRKIIMGSTPTNYETGHVLRAYEQSDQRIYESVCPECGGLTEIQWRHIEWPKGEPEKAAFRCPHCEALIPERFKAQMVSNGAWRATRPEVKGHAGFRINALVSTLANASWAKLAAEFRDAKRHPDKLRVFVNTILAEEFKEDLGEGLDEGELATRAESFSLESIPAEVLWITCGVDVQRDRLECSYLGHTRDGDILVLKHEEFWGSPQADDVWQELDDALKTTWKHPLGGTLRVDACAVDAGDGETTDSVIGFTKFRAARRVYAVKGVAGQRPMIEASKTQGSKLFIIGVDSAKSQLLARLSKGRSVRFSHSLGPEYYSQLTSERRVVKYLRGSPVARWERISGRRAEALDSFVYGWAVRQLIKMSPDTRENELRNLAMAPVMKTVHRSKWMQGER</sequence>
<evidence type="ECO:0000313" key="3">
    <source>
        <dbReference type="EMBL" id="QGZ94882.1"/>
    </source>
</evidence>
<organism evidence="3 4">
    <name type="scientific">Terricaulis silvestris</name>
    <dbReference type="NCBI Taxonomy" id="2686094"/>
    <lineage>
        <taxon>Bacteria</taxon>
        <taxon>Pseudomonadati</taxon>
        <taxon>Pseudomonadota</taxon>
        <taxon>Alphaproteobacteria</taxon>
        <taxon>Caulobacterales</taxon>
        <taxon>Caulobacteraceae</taxon>
        <taxon>Terricaulis</taxon>
    </lineage>
</organism>
<dbReference type="InterPro" id="IPR027417">
    <property type="entry name" value="P-loop_NTPase"/>
</dbReference>
<dbReference type="InterPro" id="IPR008866">
    <property type="entry name" value="Phage_lambda_GpA-like"/>
</dbReference>
<gene>
    <name evidence="3" type="ORF">DSM104635_01715</name>
</gene>
<dbReference type="GO" id="GO:0005524">
    <property type="term" value="F:ATP binding"/>
    <property type="evidence" value="ECO:0007669"/>
    <property type="project" value="InterPro"/>
</dbReference>
<feature type="domain" description="Phage terminase large subunit GpA ATPase" evidence="1">
    <location>
        <begin position="59"/>
        <end position="299"/>
    </location>
</feature>
<dbReference type="InterPro" id="IPR046453">
    <property type="entry name" value="GpA_ATPase"/>
</dbReference>
<evidence type="ECO:0000259" key="2">
    <source>
        <dbReference type="Pfam" id="PF20454"/>
    </source>
</evidence>
<dbReference type="GO" id="GO:0016887">
    <property type="term" value="F:ATP hydrolysis activity"/>
    <property type="evidence" value="ECO:0007669"/>
    <property type="project" value="InterPro"/>
</dbReference>